<sequence length="244" mass="24816">MSQVRLLVALAAAVAVLGPVGAAAADDFSPAEAEAARDGLQSALQGAVTAAAAKTDELDLPPSISESVRRVAFVQVDTVKEAKNIRAHGLGSLRAAGTIGVDPIAAGQTVNFTVPVELVGAYLTGDLVRKVNDVGPTGHFNTTIATYRLEAEGTATVSRGACAFNFTAVKDIELGGVDTSVEGASLLNRVLAKEVSDGVRSGAVAIKDPISRHVLQSLQEAPQDCAASVRERLAKVPAAAAPAA</sequence>
<dbReference type="InterPro" id="IPR038602">
    <property type="entry name" value="Mite_allergen_7_sf"/>
</dbReference>
<dbReference type="Gene3D" id="3.15.10.50">
    <property type="match status" value="1"/>
</dbReference>
<feature type="chain" id="PRO_5044012283" evidence="1">
    <location>
        <begin position="26"/>
        <end position="244"/>
    </location>
</feature>
<accession>A0AAV7Y3B8</accession>
<feature type="signal peptide" evidence="1">
    <location>
        <begin position="1"/>
        <end position="25"/>
    </location>
</feature>
<evidence type="ECO:0000313" key="3">
    <source>
        <dbReference type="Proteomes" id="UP001075354"/>
    </source>
</evidence>
<evidence type="ECO:0000313" key="2">
    <source>
        <dbReference type="EMBL" id="KAJ1530744.1"/>
    </source>
</evidence>
<comment type="caution">
    <text evidence="2">The sequence shown here is derived from an EMBL/GenBank/DDBJ whole genome shotgun (WGS) entry which is preliminary data.</text>
</comment>
<dbReference type="AlphaFoldDB" id="A0AAV7Y3B8"/>
<protein>
    <submittedName>
        <fullName evidence="2">Uncharacterized protein</fullName>
    </submittedName>
</protein>
<name>A0AAV7Y3B8_9NEOP</name>
<keyword evidence="3" id="KW-1185">Reference proteome</keyword>
<dbReference type="EMBL" id="JAPTSV010000002">
    <property type="protein sequence ID" value="KAJ1530744.1"/>
    <property type="molecule type" value="Genomic_DNA"/>
</dbReference>
<evidence type="ECO:0000256" key="1">
    <source>
        <dbReference type="SAM" id="SignalP"/>
    </source>
</evidence>
<gene>
    <name evidence="2" type="ORF">ONE63_005599</name>
</gene>
<dbReference type="Proteomes" id="UP001075354">
    <property type="component" value="Chromosome 2"/>
</dbReference>
<reference evidence="2" key="1">
    <citation type="submission" date="2022-12" db="EMBL/GenBank/DDBJ databases">
        <title>Chromosome-level genome assembly of the bean flower thrips Megalurothrips usitatus.</title>
        <authorList>
            <person name="Ma L."/>
            <person name="Liu Q."/>
            <person name="Li H."/>
            <person name="Cai W."/>
        </authorList>
    </citation>
    <scope>NUCLEOTIDE SEQUENCE</scope>
    <source>
        <strain evidence="2">Cailab_2022a</strain>
    </source>
</reference>
<organism evidence="2 3">
    <name type="scientific">Megalurothrips usitatus</name>
    <name type="common">bean blossom thrips</name>
    <dbReference type="NCBI Taxonomy" id="439358"/>
    <lineage>
        <taxon>Eukaryota</taxon>
        <taxon>Metazoa</taxon>
        <taxon>Ecdysozoa</taxon>
        <taxon>Arthropoda</taxon>
        <taxon>Hexapoda</taxon>
        <taxon>Insecta</taxon>
        <taxon>Pterygota</taxon>
        <taxon>Neoptera</taxon>
        <taxon>Paraneoptera</taxon>
        <taxon>Thysanoptera</taxon>
        <taxon>Terebrantia</taxon>
        <taxon>Thripoidea</taxon>
        <taxon>Thripidae</taxon>
        <taxon>Megalurothrips</taxon>
    </lineage>
</organism>
<keyword evidence="1" id="KW-0732">Signal</keyword>
<proteinExistence type="predicted"/>